<comment type="caution">
    <text evidence="3">The sequence shown here is derived from an EMBL/GenBank/DDBJ whole genome shotgun (WGS) entry which is preliminary data.</text>
</comment>
<dbReference type="PANTHER" id="PTHR37829">
    <property type="entry name" value="PHAGE-LIKE ELEMENT PBSX PROTEIN XKDT"/>
    <property type="match status" value="1"/>
</dbReference>
<evidence type="ECO:0000259" key="2">
    <source>
        <dbReference type="Pfam" id="PF04865"/>
    </source>
</evidence>
<dbReference type="Proteomes" id="UP000664477">
    <property type="component" value="Unassembled WGS sequence"/>
</dbReference>
<organism evidence="3 4">
    <name type="scientific">Providencia rettgeri</name>
    <dbReference type="NCBI Taxonomy" id="587"/>
    <lineage>
        <taxon>Bacteria</taxon>
        <taxon>Pseudomonadati</taxon>
        <taxon>Pseudomonadota</taxon>
        <taxon>Gammaproteobacteria</taxon>
        <taxon>Enterobacterales</taxon>
        <taxon>Morganellaceae</taxon>
        <taxon>Providencia</taxon>
    </lineage>
</organism>
<dbReference type="PANTHER" id="PTHR37829:SF3">
    <property type="entry name" value="PROTEIN JAYE-RELATED"/>
    <property type="match status" value="1"/>
</dbReference>
<dbReference type="InterPro" id="IPR006949">
    <property type="entry name" value="Barrel_Baseplate_J-like"/>
</dbReference>
<evidence type="ECO:0000313" key="4">
    <source>
        <dbReference type="Proteomes" id="UP000664477"/>
    </source>
</evidence>
<sequence>MYRKAPQKAKCNSVKAMGVPGSVISKGSKLNRGDGYQYETTEEGIIEPSGEIFLSIVAILPDINTTQDGDGSFGNSPAGTKLTLDISIPGVSSELVAIEPIVGGADIEQEELFRSRILEAYQNPSQGGNANDYVGGQKKCQSNTSMD</sequence>
<proteinExistence type="predicted"/>
<name>A0A939SQN8_PRORE</name>
<feature type="domain" description="Baseplate protein J-like barrel" evidence="2">
    <location>
        <begin position="14"/>
        <end position="104"/>
    </location>
</feature>
<evidence type="ECO:0000256" key="1">
    <source>
        <dbReference type="SAM" id="MobiDB-lite"/>
    </source>
</evidence>
<dbReference type="AlphaFoldDB" id="A0A939SQN8"/>
<gene>
    <name evidence="3" type="ORF">J4727_07305</name>
</gene>
<dbReference type="EMBL" id="JAGETQ010000028">
    <property type="protein sequence ID" value="MBO1916075.1"/>
    <property type="molecule type" value="Genomic_DNA"/>
</dbReference>
<feature type="region of interest" description="Disordered" evidence="1">
    <location>
        <begin position="123"/>
        <end position="147"/>
    </location>
</feature>
<accession>A0A939SQN8</accession>
<dbReference type="Pfam" id="PF04865">
    <property type="entry name" value="Baseplate_J"/>
    <property type="match status" value="1"/>
</dbReference>
<reference evidence="3" key="1">
    <citation type="submission" date="2021-03" db="EMBL/GenBank/DDBJ databases">
        <title>Molecular epidemiology and mechanisms of colistin and carbapenem resistance in Enterobacteriaceae from clinical isolates, the environment and porcine samples in Pretoria, South Africa.</title>
        <authorList>
            <person name="Bogoshi D."/>
            <person name="Mbelle N.M."/>
            <person name="Naidoo V."/>
            <person name="Osei Sekyere J."/>
        </authorList>
    </citation>
    <scope>NUCLEOTIDE SEQUENCE</scope>
    <source>
        <strain evidence="3">C052</strain>
    </source>
</reference>
<protein>
    <submittedName>
        <fullName evidence="3">Baseplate J/gp47 family protein</fullName>
    </submittedName>
</protein>
<dbReference type="InterPro" id="IPR052399">
    <property type="entry name" value="Phage_Baseplate_Assmbl_Protein"/>
</dbReference>
<evidence type="ECO:0000313" key="3">
    <source>
        <dbReference type="EMBL" id="MBO1916075.1"/>
    </source>
</evidence>